<dbReference type="NCBIfam" id="TIGR00564">
    <property type="entry name" value="trpE_most"/>
    <property type="match status" value="1"/>
</dbReference>
<comment type="similarity">
    <text evidence="3 15">Belongs to the anthranilate synthase component I family.</text>
</comment>
<accession>A0A7W3IU11</accession>
<evidence type="ECO:0000313" key="18">
    <source>
        <dbReference type="EMBL" id="MBA8795200.1"/>
    </source>
</evidence>
<dbReference type="InterPro" id="IPR006805">
    <property type="entry name" value="Anth_synth_I_N"/>
</dbReference>
<dbReference type="SUPFAM" id="SSF56322">
    <property type="entry name" value="ADC synthase"/>
    <property type="match status" value="1"/>
</dbReference>
<evidence type="ECO:0000256" key="14">
    <source>
        <dbReference type="ARBA" id="ARBA00047683"/>
    </source>
</evidence>
<comment type="catalytic activity">
    <reaction evidence="14 15">
        <text>chorismate + L-glutamine = anthranilate + pyruvate + L-glutamate + H(+)</text>
        <dbReference type="Rhea" id="RHEA:21732"/>
        <dbReference type="ChEBI" id="CHEBI:15361"/>
        <dbReference type="ChEBI" id="CHEBI:15378"/>
        <dbReference type="ChEBI" id="CHEBI:16567"/>
        <dbReference type="ChEBI" id="CHEBI:29748"/>
        <dbReference type="ChEBI" id="CHEBI:29985"/>
        <dbReference type="ChEBI" id="CHEBI:58359"/>
        <dbReference type="EC" id="4.1.3.27"/>
    </reaction>
</comment>
<feature type="domain" description="Anthranilate synthase component I N-terminal" evidence="17">
    <location>
        <begin position="41"/>
        <end position="181"/>
    </location>
</feature>
<evidence type="ECO:0000256" key="4">
    <source>
        <dbReference type="ARBA" id="ARBA00011575"/>
    </source>
</evidence>
<keyword evidence="8 15" id="KW-0479">Metal-binding</keyword>
<dbReference type="EC" id="4.1.3.27" evidence="5 15"/>
<dbReference type="InterPro" id="IPR005256">
    <property type="entry name" value="Anth_synth_I_PabB"/>
</dbReference>
<dbReference type="Pfam" id="PF00425">
    <property type="entry name" value="Chorismate_bind"/>
    <property type="match status" value="1"/>
</dbReference>
<evidence type="ECO:0000256" key="5">
    <source>
        <dbReference type="ARBA" id="ARBA00012266"/>
    </source>
</evidence>
<name>A0A7W3IU11_9ACTN</name>
<comment type="cofactor">
    <cofactor evidence="1 15">
        <name>Mg(2+)</name>
        <dbReference type="ChEBI" id="CHEBI:18420"/>
    </cofactor>
</comment>
<comment type="pathway">
    <text evidence="2 15">Amino-acid biosynthesis; L-tryptophan biosynthesis; L-tryptophan from chorismate: step 1/5.</text>
</comment>
<comment type="function">
    <text evidence="13 15">Part of a heterotetrameric complex that catalyzes the two-step biosynthesis of anthranilate, an intermediate in the biosynthesis of L-tryptophan. In the first step, the glutamine-binding beta subunit (TrpG) of anthranilate synthase (AS) provides the glutamine amidotransferase activity which generates ammonia as a substrate that, along with chorismate, is used in the second step, catalyzed by the large alpha subunit of AS (TrpE) to produce anthranilate. In the absence of TrpG, TrpE can synthesize anthranilate directly from chorismate and high concentrations of ammonia.</text>
</comment>
<dbReference type="PRINTS" id="PR00095">
    <property type="entry name" value="ANTSNTHASEI"/>
</dbReference>
<dbReference type="PANTHER" id="PTHR11236:SF46">
    <property type="entry name" value="ANTHRANILATE SYNTHASE COMPONENT 1"/>
    <property type="match status" value="1"/>
</dbReference>
<evidence type="ECO:0000256" key="7">
    <source>
        <dbReference type="ARBA" id="ARBA00022605"/>
    </source>
</evidence>
<protein>
    <recommendedName>
        <fullName evidence="6 15">Anthranilate synthase component 1</fullName>
        <ecNumber evidence="5 15">4.1.3.27</ecNumber>
    </recommendedName>
</protein>
<dbReference type="GO" id="GO:0046872">
    <property type="term" value="F:metal ion binding"/>
    <property type="evidence" value="ECO:0007669"/>
    <property type="project" value="UniProtKB-KW"/>
</dbReference>
<sequence length="511" mass="54281">MSAATTGPGGPDGTVRPSLEEFRELAASRRVIAVHRRLLADTETAVGLYAKLAANRTGTFLLESAEHGVWARYSFIGVRTAATLTESGGQALWSGDTIAGLPDGGEPLRAVADTLALLHTPRDETLPPFTSGLVGFLSYDAVRRVELLPDTNPDDLRIPELGFLLVGDLAVLDHRTGEVWLIANAINGDGTDERVDEAWADAVARVEAMTAAMAAPAPAATVAADPTATRAPRRQRTPEEYQDAVRAAVEEIHAGEAFQIVVSQRFELETSADAFDVYRVLRATNPSPYMYLVRMEGFDIVGSSPEALVTVSGRRATTHPIAGSKPRGADPAADAAYEAELRADPKERSEHVMLVDLGRNDLGRVSTPGTVEVVEFMDVRRYSHIMHLESTVVGEIAEGRNALDVLLAAFPAGTLSGAPKVRAMEIIDKLEVSRRGLYGGVVGYLDLAGDADAAIAIRTAVIADGVAYVQAGGGIVANSDPASEDLESRNKAAAVLRAVAVAETFRPISDR</sequence>
<organism evidence="18 19">
    <name type="scientific">Microlunatus kandeliicorticis</name>
    <dbReference type="NCBI Taxonomy" id="1759536"/>
    <lineage>
        <taxon>Bacteria</taxon>
        <taxon>Bacillati</taxon>
        <taxon>Actinomycetota</taxon>
        <taxon>Actinomycetes</taxon>
        <taxon>Propionibacteriales</taxon>
        <taxon>Propionibacteriaceae</taxon>
        <taxon>Microlunatus</taxon>
    </lineage>
</organism>
<evidence type="ECO:0000259" key="16">
    <source>
        <dbReference type="Pfam" id="PF00425"/>
    </source>
</evidence>
<proteinExistence type="inferred from homology"/>
<keyword evidence="9 15" id="KW-0822">Tryptophan biosynthesis</keyword>
<gene>
    <name evidence="15" type="primary">trpE</name>
    <name evidence="18" type="ORF">FHX74_002828</name>
</gene>
<keyword evidence="11 15" id="KW-0057">Aromatic amino acid biosynthesis</keyword>
<evidence type="ECO:0000313" key="19">
    <source>
        <dbReference type="Proteomes" id="UP000523079"/>
    </source>
</evidence>
<dbReference type="GO" id="GO:0004049">
    <property type="term" value="F:anthranilate synthase activity"/>
    <property type="evidence" value="ECO:0007669"/>
    <property type="project" value="UniProtKB-EC"/>
</dbReference>
<evidence type="ECO:0000256" key="6">
    <source>
        <dbReference type="ARBA" id="ARBA00020653"/>
    </source>
</evidence>
<feature type="domain" description="Chorismate-utilising enzyme C-terminal" evidence="16">
    <location>
        <begin position="238"/>
        <end position="491"/>
    </location>
</feature>
<dbReference type="Proteomes" id="UP000523079">
    <property type="component" value="Unassembled WGS sequence"/>
</dbReference>
<evidence type="ECO:0000256" key="10">
    <source>
        <dbReference type="ARBA" id="ARBA00022842"/>
    </source>
</evidence>
<evidence type="ECO:0000256" key="1">
    <source>
        <dbReference type="ARBA" id="ARBA00001946"/>
    </source>
</evidence>
<dbReference type="EMBL" id="JACGWT010000004">
    <property type="protein sequence ID" value="MBA8795200.1"/>
    <property type="molecule type" value="Genomic_DNA"/>
</dbReference>
<dbReference type="AlphaFoldDB" id="A0A7W3IU11"/>
<dbReference type="RefSeq" id="WP_182560788.1">
    <property type="nucleotide sequence ID" value="NZ_JACGWT010000004.1"/>
</dbReference>
<keyword evidence="19" id="KW-1185">Reference proteome</keyword>
<dbReference type="Gene3D" id="3.60.120.10">
    <property type="entry name" value="Anthranilate synthase"/>
    <property type="match status" value="1"/>
</dbReference>
<dbReference type="UniPathway" id="UPA00035">
    <property type="reaction ID" value="UER00040"/>
</dbReference>
<evidence type="ECO:0000256" key="9">
    <source>
        <dbReference type="ARBA" id="ARBA00022822"/>
    </source>
</evidence>
<evidence type="ECO:0000256" key="3">
    <source>
        <dbReference type="ARBA" id="ARBA00009562"/>
    </source>
</evidence>
<dbReference type="InterPro" id="IPR015890">
    <property type="entry name" value="Chorismate_C"/>
</dbReference>
<evidence type="ECO:0000256" key="13">
    <source>
        <dbReference type="ARBA" id="ARBA00025634"/>
    </source>
</evidence>
<keyword evidence="12 15" id="KW-0456">Lyase</keyword>
<dbReference type="GO" id="GO:0000162">
    <property type="term" value="P:L-tryptophan biosynthetic process"/>
    <property type="evidence" value="ECO:0007669"/>
    <property type="project" value="UniProtKB-UniPathway"/>
</dbReference>
<evidence type="ECO:0000256" key="2">
    <source>
        <dbReference type="ARBA" id="ARBA00004873"/>
    </source>
</evidence>
<dbReference type="Pfam" id="PF04715">
    <property type="entry name" value="Anth_synt_I_N"/>
    <property type="match status" value="1"/>
</dbReference>
<evidence type="ECO:0000256" key="15">
    <source>
        <dbReference type="RuleBase" id="RU364045"/>
    </source>
</evidence>
<comment type="caution">
    <text evidence="18">The sequence shown here is derived from an EMBL/GenBank/DDBJ whole genome shotgun (WGS) entry which is preliminary data.</text>
</comment>
<dbReference type="PANTHER" id="PTHR11236">
    <property type="entry name" value="AMINOBENZOATE/ANTHRANILATE SYNTHASE"/>
    <property type="match status" value="1"/>
</dbReference>
<dbReference type="InterPro" id="IPR019999">
    <property type="entry name" value="Anth_synth_I-like"/>
</dbReference>
<dbReference type="InterPro" id="IPR005801">
    <property type="entry name" value="ADC_synthase"/>
</dbReference>
<comment type="subunit">
    <text evidence="4 15">Heterotetramer consisting of two non-identical subunits: a beta subunit (TrpG) and a large alpha subunit (TrpE).</text>
</comment>
<reference evidence="18 19" key="1">
    <citation type="submission" date="2020-07" db="EMBL/GenBank/DDBJ databases">
        <title>Sequencing the genomes of 1000 actinobacteria strains.</title>
        <authorList>
            <person name="Klenk H.-P."/>
        </authorList>
    </citation>
    <scope>NUCLEOTIDE SEQUENCE [LARGE SCALE GENOMIC DNA]</scope>
    <source>
        <strain evidence="18 19">DSM 100723</strain>
    </source>
</reference>
<evidence type="ECO:0000256" key="8">
    <source>
        <dbReference type="ARBA" id="ARBA00022723"/>
    </source>
</evidence>
<keyword evidence="7 15" id="KW-0028">Amino-acid biosynthesis</keyword>
<evidence type="ECO:0000259" key="17">
    <source>
        <dbReference type="Pfam" id="PF04715"/>
    </source>
</evidence>
<evidence type="ECO:0000256" key="12">
    <source>
        <dbReference type="ARBA" id="ARBA00023239"/>
    </source>
</evidence>
<keyword evidence="10 15" id="KW-0460">Magnesium</keyword>
<dbReference type="NCBIfam" id="NF010086">
    <property type="entry name" value="PRK13571.1"/>
    <property type="match status" value="1"/>
</dbReference>
<evidence type="ECO:0000256" key="11">
    <source>
        <dbReference type="ARBA" id="ARBA00023141"/>
    </source>
</evidence>